<reference evidence="1" key="1">
    <citation type="submission" date="2025-08" db="UniProtKB">
        <authorList>
            <consortium name="Ensembl"/>
        </authorList>
    </citation>
    <scope>IDENTIFICATION</scope>
</reference>
<dbReference type="AlphaFoldDB" id="A0A8D2PZQ6"/>
<dbReference type="Gene3D" id="3.10.20.370">
    <property type="match status" value="1"/>
</dbReference>
<name>A0A8D2PZQ6_ZOSLA</name>
<dbReference type="Proteomes" id="UP000694401">
    <property type="component" value="Unassembled WGS sequence"/>
</dbReference>
<sequence>MALGVRAQPLGSHRRAVAYFSKQLDQCCPRLARVPEGCGSHCHPDPESLKTHPWATHCSVCSSGTGTKPEALAVQ</sequence>
<proteinExistence type="predicted"/>
<organism evidence="1 2">
    <name type="scientific">Zosterops lateralis melanops</name>
    <dbReference type="NCBI Taxonomy" id="1220523"/>
    <lineage>
        <taxon>Eukaryota</taxon>
        <taxon>Metazoa</taxon>
        <taxon>Chordata</taxon>
        <taxon>Craniata</taxon>
        <taxon>Vertebrata</taxon>
        <taxon>Euteleostomi</taxon>
        <taxon>Archelosauria</taxon>
        <taxon>Archosauria</taxon>
        <taxon>Dinosauria</taxon>
        <taxon>Saurischia</taxon>
        <taxon>Theropoda</taxon>
        <taxon>Coelurosauria</taxon>
        <taxon>Aves</taxon>
        <taxon>Neognathae</taxon>
        <taxon>Neoaves</taxon>
        <taxon>Telluraves</taxon>
        <taxon>Australaves</taxon>
        <taxon>Passeriformes</taxon>
        <taxon>Sylvioidea</taxon>
        <taxon>Zosteropidae</taxon>
        <taxon>Zosterops</taxon>
    </lineage>
</organism>
<evidence type="ECO:0000313" key="2">
    <source>
        <dbReference type="Proteomes" id="UP000694401"/>
    </source>
</evidence>
<accession>A0A8D2PZQ6</accession>
<reference evidence="1" key="2">
    <citation type="submission" date="2025-09" db="UniProtKB">
        <authorList>
            <consortium name="Ensembl"/>
        </authorList>
    </citation>
    <scope>IDENTIFICATION</scope>
</reference>
<evidence type="ECO:0000313" key="1">
    <source>
        <dbReference type="Ensembl" id="ENSZLMP00000019509.1"/>
    </source>
</evidence>
<dbReference type="Ensembl" id="ENSZLMT00000020039.1">
    <property type="protein sequence ID" value="ENSZLMP00000019509.1"/>
    <property type="gene ID" value="ENSZLMG00000013473.1"/>
</dbReference>
<keyword evidence="2" id="KW-1185">Reference proteome</keyword>
<protein>
    <submittedName>
        <fullName evidence="1">Uncharacterized protein</fullName>
    </submittedName>
</protein>